<dbReference type="EMBL" id="JAUTAL010000001">
    <property type="protein sequence ID" value="MDQ1098210.1"/>
    <property type="molecule type" value="Genomic_DNA"/>
</dbReference>
<feature type="transmembrane region" description="Helical" evidence="5">
    <location>
        <begin position="63"/>
        <end position="81"/>
    </location>
</feature>
<dbReference type="PANTHER" id="PTHR36974:SF1">
    <property type="entry name" value="DOXX FAMILY MEMBRANE PROTEIN"/>
    <property type="match status" value="1"/>
</dbReference>
<organism evidence="7 8">
    <name type="scientific">Chryseobacterium camelliae</name>
    <dbReference type="NCBI Taxonomy" id="1265445"/>
    <lineage>
        <taxon>Bacteria</taxon>
        <taxon>Pseudomonadati</taxon>
        <taxon>Bacteroidota</taxon>
        <taxon>Flavobacteriia</taxon>
        <taxon>Flavobacteriales</taxon>
        <taxon>Weeksellaceae</taxon>
        <taxon>Chryseobacterium group</taxon>
        <taxon>Chryseobacterium</taxon>
    </lineage>
</organism>
<keyword evidence="4 5" id="KW-0472">Membrane</keyword>
<keyword evidence="3 5" id="KW-1133">Transmembrane helix</keyword>
<feature type="transmembrane region" description="Helical" evidence="5">
    <location>
        <begin position="93"/>
        <end position="112"/>
    </location>
</feature>
<protein>
    <submittedName>
        <fullName evidence="7">Membrane protein</fullName>
    </submittedName>
</protein>
<evidence type="ECO:0000313" key="7">
    <source>
        <dbReference type="EMBL" id="MDQ1098210.1"/>
    </source>
</evidence>
<dbReference type="InterPro" id="IPR009908">
    <property type="entry name" value="Methylamine_util_MauE"/>
</dbReference>
<evidence type="ECO:0000256" key="4">
    <source>
        <dbReference type="ARBA" id="ARBA00023136"/>
    </source>
</evidence>
<dbReference type="PANTHER" id="PTHR36974">
    <property type="entry name" value="MEMBRANE PROTEIN-RELATED"/>
    <property type="match status" value="1"/>
</dbReference>
<feature type="domain" description="Methylamine utilisation protein MauE" evidence="6">
    <location>
        <begin position="4"/>
        <end position="74"/>
    </location>
</feature>
<evidence type="ECO:0000256" key="2">
    <source>
        <dbReference type="ARBA" id="ARBA00022692"/>
    </source>
</evidence>
<evidence type="ECO:0000259" key="6">
    <source>
        <dbReference type="Pfam" id="PF07291"/>
    </source>
</evidence>
<dbReference type="Pfam" id="PF07291">
    <property type="entry name" value="MauE"/>
    <property type="match status" value="1"/>
</dbReference>
<gene>
    <name evidence="7" type="ORF">QE404_003357</name>
</gene>
<accession>A0ABU0TPE8</accession>
<proteinExistence type="predicted"/>
<dbReference type="Proteomes" id="UP001225072">
    <property type="component" value="Unassembled WGS sequence"/>
</dbReference>
<feature type="transmembrane region" description="Helical" evidence="5">
    <location>
        <begin position="6"/>
        <end position="21"/>
    </location>
</feature>
<feature type="transmembrane region" description="Helical" evidence="5">
    <location>
        <begin position="33"/>
        <end position="57"/>
    </location>
</feature>
<name>A0ABU0TPE8_9FLAO</name>
<dbReference type="RefSeq" id="WP_307452313.1">
    <property type="nucleotide sequence ID" value="NZ_JAUTAL010000001.1"/>
</dbReference>
<keyword evidence="2 5" id="KW-0812">Transmembrane</keyword>
<comment type="subcellular location">
    <subcellularLocation>
        <location evidence="1">Membrane</location>
        <topology evidence="1">Multi-pass membrane protein</topology>
    </subcellularLocation>
</comment>
<evidence type="ECO:0000256" key="5">
    <source>
        <dbReference type="SAM" id="Phobius"/>
    </source>
</evidence>
<evidence type="ECO:0000256" key="1">
    <source>
        <dbReference type="ARBA" id="ARBA00004141"/>
    </source>
</evidence>
<evidence type="ECO:0000256" key="3">
    <source>
        <dbReference type="ARBA" id="ARBA00022989"/>
    </source>
</evidence>
<keyword evidence="8" id="KW-1185">Reference proteome</keyword>
<sequence length="116" mass="13637">MLYSKYILAFLLVAAGIMHFVKPQTYLKIMPGYIPFHLPMVYISGIAEMVCGILLLFPATQKFGAYLCIALFIAVFPANIEMARKFYLIQHKYFWLTVLRLPLQIVLIWWAWQFRK</sequence>
<reference evidence="7 8" key="1">
    <citation type="submission" date="2023-07" db="EMBL/GenBank/DDBJ databases">
        <title>Functional and genomic diversity of the sorghum phyllosphere microbiome.</title>
        <authorList>
            <person name="Shade A."/>
        </authorList>
    </citation>
    <scope>NUCLEOTIDE SEQUENCE [LARGE SCALE GENOMIC DNA]</scope>
    <source>
        <strain evidence="7 8">SORGH_AS_1064</strain>
    </source>
</reference>
<comment type="caution">
    <text evidence="7">The sequence shown here is derived from an EMBL/GenBank/DDBJ whole genome shotgun (WGS) entry which is preliminary data.</text>
</comment>
<evidence type="ECO:0000313" key="8">
    <source>
        <dbReference type="Proteomes" id="UP001225072"/>
    </source>
</evidence>